<dbReference type="EMBL" id="PGCI01000063">
    <property type="protein sequence ID" value="PLW43845.1"/>
    <property type="molecule type" value="Genomic_DNA"/>
</dbReference>
<evidence type="ECO:0000313" key="3">
    <source>
        <dbReference type="Proteomes" id="UP000235392"/>
    </source>
</evidence>
<protein>
    <submittedName>
        <fullName evidence="1">Uncharacterized protein</fullName>
    </submittedName>
</protein>
<organism evidence="1 3">
    <name type="scientific">Puccinia coronata f. sp. avenae</name>
    <dbReference type="NCBI Taxonomy" id="200324"/>
    <lineage>
        <taxon>Eukaryota</taxon>
        <taxon>Fungi</taxon>
        <taxon>Dikarya</taxon>
        <taxon>Basidiomycota</taxon>
        <taxon>Pucciniomycotina</taxon>
        <taxon>Pucciniomycetes</taxon>
        <taxon>Pucciniales</taxon>
        <taxon>Pucciniaceae</taxon>
        <taxon>Puccinia</taxon>
    </lineage>
</organism>
<reference evidence="1 3" key="1">
    <citation type="submission" date="2017-11" db="EMBL/GenBank/DDBJ databases">
        <title>De novo assembly and phasing of dikaryotic genomes from two isolates of Puccinia coronata f. sp. avenae, the causal agent of oat crown rust.</title>
        <authorList>
            <person name="Miller M.E."/>
            <person name="Zhang Y."/>
            <person name="Omidvar V."/>
            <person name="Sperschneider J."/>
            <person name="Schwessinger B."/>
            <person name="Raley C."/>
            <person name="Palmer J.M."/>
            <person name="Garnica D."/>
            <person name="Upadhyaya N."/>
            <person name="Rathjen J."/>
            <person name="Taylor J.M."/>
            <person name="Park R.F."/>
            <person name="Dodds P.N."/>
            <person name="Hirsch C.D."/>
            <person name="Kianian S.F."/>
            <person name="Figueroa M."/>
        </authorList>
    </citation>
    <scope>NUCLEOTIDE SEQUENCE [LARGE SCALE GENOMIC DNA]</scope>
    <source>
        <strain evidence="1">12SD80</strain>
    </source>
</reference>
<comment type="caution">
    <text evidence="1">The sequence shown here is derived from an EMBL/GenBank/DDBJ whole genome shotgun (WGS) entry which is preliminary data.</text>
</comment>
<name>A0A2N5SN61_9BASI</name>
<gene>
    <name evidence="2" type="ORF">PCASD_05796</name>
    <name evidence="1" type="ORF">PCASD_18208</name>
</gene>
<dbReference type="EMBL" id="PGCI01000817">
    <property type="protein sequence ID" value="PLW14664.1"/>
    <property type="molecule type" value="Genomic_DNA"/>
</dbReference>
<dbReference type="Proteomes" id="UP000235392">
    <property type="component" value="Unassembled WGS sequence"/>
</dbReference>
<evidence type="ECO:0000313" key="1">
    <source>
        <dbReference type="EMBL" id="PLW14664.1"/>
    </source>
</evidence>
<dbReference type="AlphaFoldDB" id="A0A2N5SN61"/>
<sequence>MPSSPVTIHKKQNSLVSQRLKGSHSVEFFTVCESRHPQLRTIHETCIPSLREYWLGLLVGTEKSRSRSLASQSTTLIRSASSYWLLDNTSSFVSALRQPPSNTNCNVTRLALN</sequence>
<proteinExistence type="predicted"/>
<evidence type="ECO:0000313" key="2">
    <source>
        <dbReference type="EMBL" id="PLW43845.1"/>
    </source>
</evidence>
<accession>A0A2N5SN61</accession>